<reference evidence="6 7" key="1">
    <citation type="submission" date="2020-03" db="EMBL/GenBank/DDBJ databases">
        <title>Genomic Encyclopedia of Type Strains, Phase IV (KMG-IV): sequencing the most valuable type-strain genomes for metagenomic binning, comparative biology and taxonomic classification.</title>
        <authorList>
            <person name="Goeker M."/>
        </authorList>
    </citation>
    <scope>NUCLEOTIDE SEQUENCE [LARGE SCALE GENOMIC DNA]</scope>
    <source>
        <strain evidence="6 7">DSM 24233</strain>
    </source>
</reference>
<sequence length="105" mass="10711">MNVLAAAQSALDAFSTAQAVTANNIANVNTEGFAPSRVDFEERLGYGGVGVSDIVTADAAADGASGTDLAVEMTSLIVNERSFEASAAVVATQDEMLGTFLDHVV</sequence>
<evidence type="ECO:0000313" key="7">
    <source>
        <dbReference type="Proteomes" id="UP000580856"/>
    </source>
</evidence>
<name>A0A846QKM1_9BACT</name>
<dbReference type="InterPro" id="IPR019776">
    <property type="entry name" value="Flagellar_basal_body_rod_CS"/>
</dbReference>
<feature type="domain" description="Flagellar basal body rod protein N-terminal" evidence="4">
    <location>
        <begin position="6"/>
        <end position="33"/>
    </location>
</feature>
<dbReference type="GO" id="GO:0071978">
    <property type="term" value="P:bacterial-type flagellum-dependent swarming motility"/>
    <property type="evidence" value="ECO:0007669"/>
    <property type="project" value="TreeGrafter"/>
</dbReference>
<dbReference type="InterPro" id="IPR010930">
    <property type="entry name" value="Flg_bb/hook_C_dom"/>
</dbReference>
<keyword evidence="6" id="KW-0969">Cilium</keyword>
<evidence type="ECO:0000256" key="2">
    <source>
        <dbReference type="ARBA" id="ARBA00009677"/>
    </source>
</evidence>
<evidence type="ECO:0000256" key="3">
    <source>
        <dbReference type="ARBA" id="ARBA00023143"/>
    </source>
</evidence>
<comment type="subcellular location">
    <subcellularLocation>
        <location evidence="1">Bacterial flagellum basal body</location>
    </subcellularLocation>
</comment>
<keyword evidence="7" id="KW-1185">Reference proteome</keyword>
<keyword evidence="6" id="KW-0282">Flagellum</keyword>
<dbReference type="PROSITE" id="PS00588">
    <property type="entry name" value="FLAGELLA_BB_ROD"/>
    <property type="match status" value="1"/>
</dbReference>
<organism evidence="6 7">
    <name type="scientific">Desulfobaculum xiamenense</name>
    <dbReference type="NCBI Taxonomy" id="995050"/>
    <lineage>
        <taxon>Bacteria</taxon>
        <taxon>Pseudomonadati</taxon>
        <taxon>Thermodesulfobacteriota</taxon>
        <taxon>Desulfovibrionia</taxon>
        <taxon>Desulfovibrionales</taxon>
        <taxon>Desulfovibrionaceae</taxon>
        <taxon>Desulfobaculum</taxon>
    </lineage>
</organism>
<comment type="caution">
    <text evidence="6">The sequence shown here is derived from an EMBL/GenBank/DDBJ whole genome shotgun (WGS) entry which is preliminary data.</text>
</comment>
<dbReference type="GO" id="GO:0009425">
    <property type="term" value="C:bacterial-type flagellum basal body"/>
    <property type="evidence" value="ECO:0007669"/>
    <property type="project" value="UniProtKB-SubCell"/>
</dbReference>
<dbReference type="RefSeq" id="WP_167940093.1">
    <property type="nucleotide sequence ID" value="NZ_JAATJA010000001.1"/>
</dbReference>
<evidence type="ECO:0000259" key="4">
    <source>
        <dbReference type="Pfam" id="PF00460"/>
    </source>
</evidence>
<dbReference type="Pfam" id="PF00460">
    <property type="entry name" value="Flg_bb_rod"/>
    <property type="match status" value="1"/>
</dbReference>
<dbReference type="Pfam" id="PF06429">
    <property type="entry name" value="Flg_bbr_C"/>
    <property type="match status" value="1"/>
</dbReference>
<accession>A0A846QKM1</accession>
<proteinExistence type="inferred from homology"/>
<evidence type="ECO:0000259" key="5">
    <source>
        <dbReference type="Pfam" id="PF06429"/>
    </source>
</evidence>
<dbReference type="PANTHER" id="PTHR30435:SF19">
    <property type="entry name" value="FLAGELLAR BASAL-BODY ROD PROTEIN FLGG"/>
    <property type="match status" value="1"/>
</dbReference>
<keyword evidence="3" id="KW-0975">Bacterial flagellum</keyword>
<evidence type="ECO:0000313" key="6">
    <source>
        <dbReference type="EMBL" id="NJB67002.1"/>
    </source>
</evidence>
<evidence type="ECO:0000256" key="1">
    <source>
        <dbReference type="ARBA" id="ARBA00004117"/>
    </source>
</evidence>
<dbReference type="EMBL" id="JAATJA010000001">
    <property type="protein sequence ID" value="NJB67002.1"/>
    <property type="molecule type" value="Genomic_DNA"/>
</dbReference>
<protein>
    <submittedName>
        <fullName evidence="6">Flagellar basal-body rod protein FlgC</fullName>
    </submittedName>
</protein>
<gene>
    <name evidence="6" type="ORF">GGQ74_000642</name>
</gene>
<keyword evidence="6" id="KW-0966">Cell projection</keyword>
<dbReference type="AlphaFoldDB" id="A0A846QKM1"/>
<dbReference type="PANTHER" id="PTHR30435">
    <property type="entry name" value="FLAGELLAR PROTEIN"/>
    <property type="match status" value="1"/>
</dbReference>
<feature type="domain" description="Flagellar basal-body/hook protein C-terminal" evidence="5">
    <location>
        <begin position="64"/>
        <end position="99"/>
    </location>
</feature>
<dbReference type="InterPro" id="IPR001444">
    <property type="entry name" value="Flag_bb_rod_N"/>
</dbReference>
<dbReference type="Proteomes" id="UP000580856">
    <property type="component" value="Unassembled WGS sequence"/>
</dbReference>
<comment type="similarity">
    <text evidence="2">Belongs to the flagella basal body rod proteins family.</text>
</comment>